<dbReference type="InterPro" id="IPR044508">
    <property type="entry name" value="At5g50450/At1g67340-like"/>
</dbReference>
<organism evidence="1">
    <name type="scientific">Tanacetum cinerariifolium</name>
    <name type="common">Dalmatian daisy</name>
    <name type="synonym">Chrysanthemum cinerariifolium</name>
    <dbReference type="NCBI Taxonomy" id="118510"/>
    <lineage>
        <taxon>Eukaryota</taxon>
        <taxon>Viridiplantae</taxon>
        <taxon>Streptophyta</taxon>
        <taxon>Embryophyta</taxon>
        <taxon>Tracheophyta</taxon>
        <taxon>Spermatophyta</taxon>
        <taxon>Magnoliopsida</taxon>
        <taxon>eudicotyledons</taxon>
        <taxon>Gunneridae</taxon>
        <taxon>Pentapetalae</taxon>
        <taxon>asterids</taxon>
        <taxon>campanulids</taxon>
        <taxon>Asterales</taxon>
        <taxon>Asteraceae</taxon>
        <taxon>Asteroideae</taxon>
        <taxon>Anthemideae</taxon>
        <taxon>Anthemidinae</taxon>
        <taxon>Tanacetum</taxon>
    </lineage>
</organism>
<comment type="caution">
    <text evidence="1">The sequence shown here is derived from an EMBL/GenBank/DDBJ whole genome shotgun (WGS) entry which is preliminary data.</text>
</comment>
<proteinExistence type="predicted"/>
<feature type="non-terminal residue" evidence="1">
    <location>
        <position position="80"/>
    </location>
</feature>
<dbReference type="InterPro" id="IPR036047">
    <property type="entry name" value="F-box-like_dom_sf"/>
</dbReference>
<sequence>MSRRQKLKMSQQDLFDTLPDDLVLSILAKLALTASRPADLMSLLLTCKRLNGLGVNSVVLSKASSNCFVIKAKNWSESSH</sequence>
<dbReference type="EMBL" id="BKCJ010006165">
    <property type="protein sequence ID" value="GEU70695.1"/>
    <property type="molecule type" value="Genomic_DNA"/>
</dbReference>
<gene>
    <name evidence="1" type="ORF">Tci_042673</name>
</gene>
<dbReference type="PANTHER" id="PTHR46758:SF16">
    <property type="entry name" value="ZINC FINGER, MYND-TYPE, TETRATRICOPEPTIDE-LIKE HELICAL DOMAIN PROTEIN-RELATED"/>
    <property type="match status" value="1"/>
</dbReference>
<evidence type="ECO:0000313" key="1">
    <source>
        <dbReference type="EMBL" id="GEU70695.1"/>
    </source>
</evidence>
<protein>
    <recommendedName>
        <fullName evidence="2">F-box domain-containing protein</fullName>
    </recommendedName>
</protein>
<dbReference type="SUPFAM" id="SSF81383">
    <property type="entry name" value="F-box domain"/>
    <property type="match status" value="1"/>
</dbReference>
<name>A0A6L2MEQ5_TANCI</name>
<dbReference type="AlphaFoldDB" id="A0A6L2MEQ5"/>
<reference evidence="1" key="1">
    <citation type="journal article" date="2019" name="Sci. Rep.">
        <title>Draft genome of Tanacetum cinerariifolium, the natural source of mosquito coil.</title>
        <authorList>
            <person name="Yamashiro T."/>
            <person name="Shiraishi A."/>
            <person name="Satake H."/>
            <person name="Nakayama K."/>
        </authorList>
    </citation>
    <scope>NUCLEOTIDE SEQUENCE</scope>
</reference>
<dbReference type="PANTHER" id="PTHR46758">
    <property type="entry name" value="MYND DOMAIN-CONTAINING"/>
    <property type="match status" value="1"/>
</dbReference>
<accession>A0A6L2MEQ5</accession>
<dbReference type="CDD" id="cd09917">
    <property type="entry name" value="F-box_SF"/>
    <property type="match status" value="1"/>
</dbReference>
<evidence type="ECO:0008006" key="2">
    <source>
        <dbReference type="Google" id="ProtNLM"/>
    </source>
</evidence>